<dbReference type="GO" id="GO:0005874">
    <property type="term" value="C:microtubule"/>
    <property type="evidence" value="ECO:0007669"/>
    <property type="project" value="UniProtKB-KW"/>
</dbReference>
<dbReference type="PANTHER" id="PTHR47972">
    <property type="entry name" value="KINESIN-LIKE PROTEIN KLP-3"/>
    <property type="match status" value="1"/>
</dbReference>
<evidence type="ECO:0000256" key="1">
    <source>
        <dbReference type="ARBA" id="ARBA00010899"/>
    </source>
</evidence>
<evidence type="ECO:0000313" key="13">
    <source>
        <dbReference type="EMBL" id="VDD08109.1"/>
    </source>
</evidence>
<dbReference type="PROSITE" id="PS50067">
    <property type="entry name" value="KINESIN_MOTOR_2"/>
    <property type="match status" value="1"/>
</dbReference>
<dbReference type="InterPro" id="IPR019821">
    <property type="entry name" value="Kinesin_motor_CS"/>
</dbReference>
<dbReference type="FunFam" id="3.40.850.10:FF:000045">
    <property type="entry name" value="Kinesin-like protein KIN-14I isoform A"/>
    <property type="match status" value="1"/>
</dbReference>
<evidence type="ECO:0000256" key="7">
    <source>
        <dbReference type="PROSITE-ProRule" id="PRU00283"/>
    </source>
</evidence>
<evidence type="ECO:0000256" key="3">
    <source>
        <dbReference type="ARBA" id="ARBA00022741"/>
    </source>
</evidence>
<organism evidence="13">
    <name type="scientific">Brassica campestris</name>
    <name type="common">Field mustard</name>
    <dbReference type="NCBI Taxonomy" id="3711"/>
    <lineage>
        <taxon>Eukaryota</taxon>
        <taxon>Viridiplantae</taxon>
        <taxon>Streptophyta</taxon>
        <taxon>Embryophyta</taxon>
        <taxon>Tracheophyta</taxon>
        <taxon>Spermatophyta</taxon>
        <taxon>Magnoliopsida</taxon>
        <taxon>eudicotyledons</taxon>
        <taxon>Gunneridae</taxon>
        <taxon>Pentapetalae</taxon>
        <taxon>rosids</taxon>
        <taxon>malvids</taxon>
        <taxon>Brassicales</taxon>
        <taxon>Brassicaceae</taxon>
        <taxon>Brassiceae</taxon>
        <taxon>Brassica</taxon>
    </lineage>
</organism>
<evidence type="ECO:0000256" key="8">
    <source>
        <dbReference type="RuleBase" id="RU000394"/>
    </source>
</evidence>
<dbReference type="AlphaFoldDB" id="A0A3P6CKQ7"/>
<feature type="compositionally biased region" description="Polar residues" evidence="10">
    <location>
        <begin position="226"/>
        <end position="236"/>
    </location>
</feature>
<feature type="compositionally biased region" description="Low complexity" evidence="10">
    <location>
        <begin position="911"/>
        <end position="921"/>
    </location>
</feature>
<feature type="region of interest" description="Disordered" evidence="10">
    <location>
        <begin position="771"/>
        <end position="826"/>
    </location>
</feature>
<proteinExistence type="inferred from homology"/>
<feature type="region of interest" description="Disordered" evidence="10">
    <location>
        <begin position="872"/>
        <end position="975"/>
    </location>
</feature>
<dbReference type="GO" id="GO:0003777">
    <property type="term" value="F:microtubule motor activity"/>
    <property type="evidence" value="ECO:0007669"/>
    <property type="project" value="InterPro"/>
</dbReference>
<dbReference type="GO" id="GO:0016887">
    <property type="term" value="F:ATP hydrolysis activity"/>
    <property type="evidence" value="ECO:0007669"/>
    <property type="project" value="UniProtKB-ARBA"/>
</dbReference>
<feature type="region of interest" description="Disordered" evidence="10">
    <location>
        <begin position="31"/>
        <end position="52"/>
    </location>
</feature>
<feature type="compositionally biased region" description="Low complexity" evidence="10">
    <location>
        <begin position="952"/>
        <end position="963"/>
    </location>
</feature>
<dbReference type="InterPro" id="IPR036872">
    <property type="entry name" value="CH_dom_sf"/>
</dbReference>
<accession>A0A3P6CKQ7</accession>
<evidence type="ECO:0000256" key="6">
    <source>
        <dbReference type="ARBA" id="ARBA00023175"/>
    </source>
</evidence>
<dbReference type="Gene3D" id="3.40.850.10">
    <property type="entry name" value="Kinesin motor domain"/>
    <property type="match status" value="1"/>
</dbReference>
<keyword evidence="3 7" id="KW-0547">Nucleotide-binding</keyword>
<dbReference type="SMART" id="SM00129">
    <property type="entry name" value="KISc"/>
    <property type="match status" value="1"/>
</dbReference>
<dbReference type="InterPro" id="IPR001715">
    <property type="entry name" value="CH_dom"/>
</dbReference>
<feature type="compositionally biased region" description="Polar residues" evidence="10">
    <location>
        <begin position="792"/>
        <end position="803"/>
    </location>
</feature>
<dbReference type="GO" id="GO:0008017">
    <property type="term" value="F:microtubule binding"/>
    <property type="evidence" value="ECO:0007669"/>
    <property type="project" value="InterPro"/>
</dbReference>
<evidence type="ECO:0000259" key="12">
    <source>
        <dbReference type="PROSITE" id="PS50067"/>
    </source>
</evidence>
<dbReference type="SUPFAM" id="SSF47576">
    <property type="entry name" value="Calponin-homology domain, CH-domain"/>
    <property type="match status" value="1"/>
</dbReference>
<feature type="compositionally biased region" description="Polar residues" evidence="10">
    <location>
        <begin position="811"/>
        <end position="820"/>
    </location>
</feature>
<dbReference type="InterPro" id="IPR027640">
    <property type="entry name" value="Kinesin-like_fam"/>
</dbReference>
<dbReference type="Pfam" id="PF00307">
    <property type="entry name" value="CH"/>
    <property type="match status" value="1"/>
</dbReference>
<evidence type="ECO:0000256" key="10">
    <source>
        <dbReference type="SAM" id="MobiDB-lite"/>
    </source>
</evidence>
<dbReference type="PRINTS" id="PR00380">
    <property type="entry name" value="KINESINHEAVY"/>
</dbReference>
<keyword evidence="5 9" id="KW-0175">Coiled coil</keyword>
<dbReference type="Gene3D" id="1.10.418.10">
    <property type="entry name" value="Calponin-like domain"/>
    <property type="match status" value="1"/>
</dbReference>
<feature type="compositionally biased region" description="Polar residues" evidence="10">
    <location>
        <begin position="886"/>
        <end position="903"/>
    </location>
</feature>
<keyword evidence="6 7" id="KW-0505">Motor protein</keyword>
<feature type="coiled-coil region" evidence="9">
    <location>
        <begin position="718"/>
        <end position="745"/>
    </location>
</feature>
<keyword evidence="4 7" id="KW-0067">ATP-binding</keyword>
<evidence type="ECO:0000256" key="4">
    <source>
        <dbReference type="ARBA" id="ARBA00022840"/>
    </source>
</evidence>
<dbReference type="CDD" id="cd21203">
    <property type="entry name" value="CH_AtKIN14-like"/>
    <property type="match status" value="1"/>
</dbReference>
<gene>
    <name evidence="13" type="ORF">BRAA08T35388Z</name>
</gene>
<dbReference type="PROSITE" id="PS50021">
    <property type="entry name" value="CH"/>
    <property type="match status" value="1"/>
</dbReference>
<dbReference type="GO" id="GO:0007018">
    <property type="term" value="P:microtubule-based movement"/>
    <property type="evidence" value="ECO:0007669"/>
    <property type="project" value="InterPro"/>
</dbReference>
<sequence length="975" mass="107337">MATEEQDSRLCLASILEDFIKQRNIQVSVDVDSSSKNADETIGGRDLPADPSDLKRNEAARWIRHTLGVVGGRDLPADPSEDDFRIALRSGILLCNVLNKVKPGAVPKVVEAPNDPLVNQEGAALSAFQYFENLRNFLVVVEEMGIPTFEVSDFEKGGKSTRIVECVLALKSYREWKQSGGSGTWRYIVTSKPTTFGIAKQYKRRDTEASVDAVTTSSPSNTPSSEQPLFDSNTKNEGTVSSVDAIVRAVFSDKSKEEVPSIVEDMLKSVMVEYERRLATQNAMYVEEDVTKMVNNNMEASQANNAEVSKVQDRDVYVISKDKAEKQQMILDRQKTHTEELKHDIKAVKAGISLLQMKYQQEFKILGEHLHGLAYAATGYQRVLEENRKLYNQVQDLKGSIRVYCRVRPFLPGQTSALTTVDHIEDSTISIATPSKYGKEGRKSFTFNKVFGPSASQEAVFADTQPLIRSVLDGYNVCIFAYGQTGSGKTFTMMGPNELTEESLGVNYRALSDLFHLSSERKETFSYKISVQMLEIYNEQIRNSSQDGINVPEATLVPVSTTSDVISLMNLGQKNRAVSATAMNDRSSRSHSCLTVHVQGRDLTSGATLRGSMHLVDLAGSERVDKSEVTGDRLKEAQHINKSLSALGDVIASLSQKNNHIPYRNSKLTQLLQDSLGGQAKTLMFIHISPEVDTLGETLSTLKFAERVATVELGAARVNKDTSEVKELKEQIASLKLALARKESELDQTQIPRALTPDKLLRRKSLGVSKSANTRQFQTKHKPSLVDDVNSIEGQSDSASSVDLQGLVGSSPPSWKSPSTDGKEEIGEWVDKHEDEITRDKRVSSMKREPSSRAIESKKINVVDKGFEVRKIPYEEEANESDETATSDGSEPSNMMWQLNVQVNVPRAAASSNGSSGGSSTKLKKSLSKTKSMIPSLIPAPTRRLSLGANGSPGQTSSSRQSSNTVVVKKRQNPK</sequence>
<protein>
    <recommendedName>
        <fullName evidence="8">Kinesin-like protein</fullName>
    </recommendedName>
</protein>
<feature type="binding site" evidence="7">
    <location>
        <begin position="483"/>
        <end position="490"/>
    </location>
    <ligand>
        <name>ATP</name>
        <dbReference type="ChEBI" id="CHEBI:30616"/>
    </ligand>
</feature>
<dbReference type="PROSITE" id="PS00411">
    <property type="entry name" value="KINESIN_MOTOR_1"/>
    <property type="match status" value="1"/>
</dbReference>
<feature type="domain" description="Calponin-homology (CH)" evidence="11">
    <location>
        <begin position="53"/>
        <end position="175"/>
    </location>
</feature>
<evidence type="ECO:0000259" key="11">
    <source>
        <dbReference type="PROSITE" id="PS50021"/>
    </source>
</evidence>
<comment type="similarity">
    <text evidence="1">Belongs to the TRAFAC class myosin-kinesin ATPase superfamily. Kinesin family. KIN-14 subfamily.</text>
</comment>
<dbReference type="GO" id="GO:0005524">
    <property type="term" value="F:ATP binding"/>
    <property type="evidence" value="ECO:0007669"/>
    <property type="project" value="UniProtKB-UniRule"/>
</dbReference>
<feature type="domain" description="Kinesin motor" evidence="12">
    <location>
        <begin position="400"/>
        <end position="711"/>
    </location>
</feature>
<evidence type="ECO:0000256" key="5">
    <source>
        <dbReference type="ARBA" id="ARBA00023054"/>
    </source>
</evidence>
<name>A0A3P6CKQ7_BRACM</name>
<feature type="compositionally biased region" description="Acidic residues" evidence="10">
    <location>
        <begin position="875"/>
        <end position="885"/>
    </location>
</feature>
<dbReference type="SUPFAM" id="SSF52540">
    <property type="entry name" value="P-loop containing nucleoside triphosphate hydrolases"/>
    <property type="match status" value="1"/>
</dbReference>
<feature type="compositionally biased region" description="Low complexity" evidence="10">
    <location>
        <begin position="215"/>
        <end position="225"/>
    </location>
</feature>
<dbReference type="InterPro" id="IPR001752">
    <property type="entry name" value="Kinesin_motor_dom"/>
</dbReference>
<reference evidence="13" key="1">
    <citation type="submission" date="2018-11" db="EMBL/GenBank/DDBJ databases">
        <authorList>
            <consortium name="Genoscope - CEA"/>
            <person name="William W."/>
        </authorList>
    </citation>
    <scope>NUCLEOTIDE SEQUENCE</scope>
</reference>
<dbReference type="PANTHER" id="PTHR47972:SF12">
    <property type="entry name" value="KINESIN-LIKE PROTEIN KIN-14H"/>
    <property type="match status" value="1"/>
</dbReference>
<dbReference type="SMART" id="SM00033">
    <property type="entry name" value="CH"/>
    <property type="match status" value="1"/>
</dbReference>
<dbReference type="InterPro" id="IPR036961">
    <property type="entry name" value="Kinesin_motor_dom_sf"/>
</dbReference>
<dbReference type="Pfam" id="PF00225">
    <property type="entry name" value="Kinesin"/>
    <property type="match status" value="1"/>
</dbReference>
<evidence type="ECO:0000256" key="9">
    <source>
        <dbReference type="SAM" id="Coils"/>
    </source>
</evidence>
<evidence type="ECO:0000256" key="2">
    <source>
        <dbReference type="ARBA" id="ARBA00022701"/>
    </source>
</evidence>
<feature type="region of interest" description="Disordered" evidence="10">
    <location>
        <begin position="209"/>
        <end position="236"/>
    </location>
</feature>
<dbReference type="EMBL" id="LR031575">
    <property type="protein sequence ID" value="VDD08109.1"/>
    <property type="molecule type" value="Genomic_DNA"/>
</dbReference>
<dbReference type="CDD" id="cd01366">
    <property type="entry name" value="KISc_C_terminal"/>
    <property type="match status" value="1"/>
</dbReference>
<dbReference type="InterPro" id="IPR027417">
    <property type="entry name" value="P-loop_NTPase"/>
</dbReference>
<keyword evidence="2 8" id="KW-0493">Microtubule</keyword>